<proteinExistence type="predicted"/>
<dbReference type="PROSITE" id="PS50297">
    <property type="entry name" value="ANK_REP_REGION"/>
    <property type="match status" value="6"/>
</dbReference>
<feature type="repeat" description="ANK" evidence="1">
    <location>
        <begin position="339"/>
        <end position="373"/>
    </location>
</feature>
<evidence type="ECO:0008006" key="4">
    <source>
        <dbReference type="Google" id="ProtNLM"/>
    </source>
</evidence>
<dbReference type="SUPFAM" id="SSF48403">
    <property type="entry name" value="Ankyrin repeat"/>
    <property type="match status" value="2"/>
</dbReference>
<feature type="repeat" description="ANK" evidence="1">
    <location>
        <begin position="306"/>
        <end position="338"/>
    </location>
</feature>
<feature type="repeat" description="ANK" evidence="1">
    <location>
        <begin position="412"/>
        <end position="444"/>
    </location>
</feature>
<dbReference type="RefSeq" id="XP_058307185.1">
    <property type="nucleotide sequence ID" value="XM_058454936.1"/>
</dbReference>
<feature type="repeat" description="ANK" evidence="1">
    <location>
        <begin position="231"/>
        <end position="263"/>
    </location>
</feature>
<dbReference type="Proteomes" id="UP001150904">
    <property type="component" value="Unassembled WGS sequence"/>
</dbReference>
<dbReference type="InterPro" id="IPR036770">
    <property type="entry name" value="Ankyrin_rpt-contain_sf"/>
</dbReference>
<dbReference type="PANTHER" id="PTHR24118">
    <property type="entry name" value="POTE ANKYRIN DOMAIN"/>
    <property type="match status" value="1"/>
</dbReference>
<feature type="repeat" description="ANK" evidence="1">
    <location>
        <begin position="163"/>
        <end position="195"/>
    </location>
</feature>
<dbReference type="EMBL" id="JAPQKR010000014">
    <property type="protein sequence ID" value="KAJ5198757.1"/>
    <property type="molecule type" value="Genomic_DNA"/>
</dbReference>
<protein>
    <recommendedName>
        <fullName evidence="4">F-box domain-containing protein</fullName>
    </recommendedName>
</protein>
<dbReference type="Pfam" id="PF00023">
    <property type="entry name" value="Ank"/>
    <property type="match status" value="1"/>
</dbReference>
<dbReference type="PROSITE" id="PS50088">
    <property type="entry name" value="ANK_REPEAT"/>
    <property type="match status" value="8"/>
</dbReference>
<dbReference type="Pfam" id="PF12796">
    <property type="entry name" value="Ank_2"/>
    <property type="match status" value="4"/>
</dbReference>
<comment type="caution">
    <text evidence="2">The sequence shown here is derived from an EMBL/GenBank/DDBJ whole genome shotgun (WGS) entry which is preliminary data.</text>
</comment>
<keyword evidence="3" id="KW-1185">Reference proteome</keyword>
<feature type="repeat" description="ANK" evidence="1">
    <location>
        <begin position="197"/>
        <end position="230"/>
    </location>
</feature>
<name>A0A9W9MFN1_9EURO</name>
<dbReference type="OrthoDB" id="4772757at2759"/>
<organism evidence="2 3">
    <name type="scientific">Penicillium cinerascens</name>
    <dbReference type="NCBI Taxonomy" id="70096"/>
    <lineage>
        <taxon>Eukaryota</taxon>
        <taxon>Fungi</taxon>
        <taxon>Dikarya</taxon>
        <taxon>Ascomycota</taxon>
        <taxon>Pezizomycotina</taxon>
        <taxon>Eurotiomycetes</taxon>
        <taxon>Eurotiomycetidae</taxon>
        <taxon>Eurotiales</taxon>
        <taxon>Aspergillaceae</taxon>
        <taxon>Penicillium</taxon>
    </lineage>
</organism>
<dbReference type="PANTHER" id="PTHR24118:SF99">
    <property type="entry name" value="POTE ANKYRIN DOMAIN FAMILY MEMBER 3C-RELATED"/>
    <property type="match status" value="1"/>
</dbReference>
<gene>
    <name evidence="2" type="ORF">N7498_007874</name>
</gene>
<feature type="repeat" description="ANK" evidence="1">
    <location>
        <begin position="96"/>
        <end position="128"/>
    </location>
</feature>
<evidence type="ECO:0000256" key="1">
    <source>
        <dbReference type="PROSITE-ProRule" id="PRU00023"/>
    </source>
</evidence>
<dbReference type="SMART" id="SM00248">
    <property type="entry name" value="ANK"/>
    <property type="match status" value="12"/>
</dbReference>
<evidence type="ECO:0000313" key="3">
    <source>
        <dbReference type="Proteomes" id="UP001150904"/>
    </source>
</evidence>
<keyword evidence="1" id="KW-0040">ANK repeat</keyword>
<dbReference type="InterPro" id="IPR002110">
    <property type="entry name" value="Ankyrin_rpt"/>
</dbReference>
<dbReference type="Gene3D" id="1.25.40.20">
    <property type="entry name" value="Ankyrin repeat-containing domain"/>
    <property type="match status" value="3"/>
</dbReference>
<reference evidence="2" key="2">
    <citation type="journal article" date="2023" name="IMA Fungus">
        <title>Comparative genomic study of the Penicillium genus elucidates a diverse pangenome and 15 lateral gene transfer events.</title>
        <authorList>
            <person name="Petersen C."/>
            <person name="Sorensen T."/>
            <person name="Nielsen M.R."/>
            <person name="Sondergaard T.E."/>
            <person name="Sorensen J.L."/>
            <person name="Fitzpatrick D.A."/>
            <person name="Frisvad J.C."/>
            <person name="Nielsen K.L."/>
        </authorList>
    </citation>
    <scope>NUCLEOTIDE SEQUENCE</scope>
    <source>
        <strain evidence="2">IBT 15544</strain>
    </source>
</reference>
<evidence type="ECO:0000313" key="2">
    <source>
        <dbReference type="EMBL" id="KAJ5198757.1"/>
    </source>
</evidence>
<sequence length="544" mass="59917">MVNPTWRKSDKMSLVSIPTEIIMLITSNLESSKDIFSLLRASCKLYSLLISELYERNVKSEGGSALVWYARNGYRLGVRNMLTAGANPNLRDSSRAQSTPLLEAIRYNHVEIVQILLKNRALPNAANLYSERPLTLATRGRSDTFITELLIDHGAAVNSVAFDKRAPLVEAIRSNQTAKVAVLLRHGADIHILNGREAMSPLHIAAAKNVAPAILKMLLNAGLYVDSLDRQGRTPLQVAVAHSSIRAVRKLLEYGANASFKNMSEYWRGWTALFFALKPKSTKNDNRTIIRTLIMHGAPVDSSNYAHETPLLYAVSRGATKQAQILLEYGASITVKNYFGESVLHLAAWSFSCHSNMISLLVESGADVNCSSGRDGESPLFYAMRGSPCSKAAEKVQLLLSLGTNVDFQNIDRLTPLSLAAQMCSVELANILLKHGARVNSRDKQGKSPLHHIAEANFGSASMVQKFAALLIQHGADVNSRDNFGYTPLHRAVAREWIWETAGDLLNAGADRCAMSDDGKYPYDMVPAGPWAETQRLFLRHYPV</sequence>
<accession>A0A9W9MFN1</accession>
<feature type="repeat" description="ANK" evidence="1">
    <location>
        <begin position="445"/>
        <end position="483"/>
    </location>
</feature>
<dbReference type="AlphaFoldDB" id="A0A9W9MFN1"/>
<reference evidence="2" key="1">
    <citation type="submission" date="2022-12" db="EMBL/GenBank/DDBJ databases">
        <authorList>
            <person name="Petersen C."/>
        </authorList>
    </citation>
    <scope>NUCLEOTIDE SEQUENCE</scope>
    <source>
        <strain evidence="2">IBT 15544</strain>
    </source>
</reference>
<dbReference type="GeneID" id="83182237"/>